<sequence>MERLRQIAAQMEVHVVEGELPGRRRGMYSHSRRLIVLREGLSYPRARSSLAHELGHASYEHEPATDIVTHTRQERLADEWAAKALINPVEYELTEAMYGPHIGLLANQLDVTPKMIRVWQGLITHTTGAR</sequence>
<evidence type="ECO:0000313" key="3">
    <source>
        <dbReference type="Proteomes" id="UP001160334"/>
    </source>
</evidence>
<dbReference type="InterPro" id="IPR010359">
    <property type="entry name" value="IrrE_HExxH"/>
</dbReference>
<proteinExistence type="predicted"/>
<dbReference type="RefSeq" id="WP_280758879.1">
    <property type="nucleotide sequence ID" value="NZ_JARXVC010000002.1"/>
</dbReference>
<evidence type="ECO:0000313" key="2">
    <source>
        <dbReference type="EMBL" id="MDH6279477.1"/>
    </source>
</evidence>
<dbReference type="EMBL" id="JARXVC010000002">
    <property type="protein sequence ID" value="MDH6279477.1"/>
    <property type="molecule type" value="Genomic_DNA"/>
</dbReference>
<accession>A0ABT6M5A5</accession>
<keyword evidence="3" id="KW-1185">Reference proteome</keyword>
<gene>
    <name evidence="2" type="ORF">M2280_000686</name>
</gene>
<organism evidence="2 3">
    <name type="scientific">Prescottella agglutinans</name>
    <dbReference type="NCBI Taxonomy" id="1644129"/>
    <lineage>
        <taxon>Bacteria</taxon>
        <taxon>Bacillati</taxon>
        <taxon>Actinomycetota</taxon>
        <taxon>Actinomycetes</taxon>
        <taxon>Mycobacteriales</taxon>
        <taxon>Nocardiaceae</taxon>
        <taxon>Prescottella</taxon>
    </lineage>
</organism>
<feature type="domain" description="IrrE N-terminal-like" evidence="1">
    <location>
        <begin position="28"/>
        <end position="116"/>
    </location>
</feature>
<protein>
    <submittedName>
        <fullName evidence="2">Zn-dependent peptidase ImmA (M78 family)</fullName>
    </submittedName>
</protein>
<reference evidence="2 3" key="1">
    <citation type="submission" date="2023-04" db="EMBL/GenBank/DDBJ databases">
        <title>Forest soil microbial communities from Buena Vista Peninsula, Colon Province, Panama.</title>
        <authorList>
            <person name="Bouskill N."/>
        </authorList>
    </citation>
    <scope>NUCLEOTIDE SEQUENCE [LARGE SCALE GENOMIC DNA]</scope>
    <source>
        <strain evidence="2 3">CFH S0262</strain>
    </source>
</reference>
<comment type="caution">
    <text evidence="2">The sequence shown here is derived from an EMBL/GenBank/DDBJ whole genome shotgun (WGS) entry which is preliminary data.</text>
</comment>
<dbReference type="Gene3D" id="1.10.10.2910">
    <property type="match status" value="1"/>
</dbReference>
<name>A0ABT6M5A5_9NOCA</name>
<dbReference type="Pfam" id="PF06114">
    <property type="entry name" value="Peptidase_M78"/>
    <property type="match status" value="1"/>
</dbReference>
<evidence type="ECO:0000259" key="1">
    <source>
        <dbReference type="Pfam" id="PF06114"/>
    </source>
</evidence>
<dbReference type="Proteomes" id="UP001160334">
    <property type="component" value="Unassembled WGS sequence"/>
</dbReference>